<name>A0A5J4WZH1_9EUKA</name>
<accession>A0A5J4WZH1</accession>
<dbReference type="AlphaFoldDB" id="A0A5J4WZH1"/>
<proteinExistence type="predicted"/>
<evidence type="ECO:0000313" key="2">
    <source>
        <dbReference type="Proteomes" id="UP000324800"/>
    </source>
</evidence>
<reference evidence="1 2" key="1">
    <citation type="submission" date="2019-03" db="EMBL/GenBank/DDBJ databases">
        <title>Single cell metagenomics reveals metabolic interactions within the superorganism composed of flagellate Streblomastix strix and complex community of Bacteroidetes bacteria on its surface.</title>
        <authorList>
            <person name="Treitli S.C."/>
            <person name="Kolisko M."/>
            <person name="Husnik F."/>
            <person name="Keeling P."/>
            <person name="Hampl V."/>
        </authorList>
    </citation>
    <scope>NUCLEOTIDE SEQUENCE [LARGE SCALE GENOMIC DNA]</scope>
    <source>
        <strain evidence="1">ST1C</strain>
    </source>
</reference>
<dbReference type="Proteomes" id="UP000324800">
    <property type="component" value="Unassembled WGS sequence"/>
</dbReference>
<sequence length="106" mass="11943">MGDCNNKKKVNEDDIEIILVEPLMRFLSYIVESKFPGTPNNIPLNAVLFAIKDYRYPILWNGTIPIDCHINPNGNVTTNAICQISLPDDFCEQVCDSYAIHNQSAI</sequence>
<comment type="caution">
    <text evidence="1">The sequence shown here is derived from an EMBL/GenBank/DDBJ whole genome shotgun (WGS) entry which is preliminary data.</text>
</comment>
<dbReference type="EMBL" id="SNRW01000588">
    <property type="protein sequence ID" value="KAA6400280.1"/>
    <property type="molecule type" value="Genomic_DNA"/>
</dbReference>
<evidence type="ECO:0000313" key="1">
    <source>
        <dbReference type="EMBL" id="KAA6400280.1"/>
    </source>
</evidence>
<protein>
    <submittedName>
        <fullName evidence="1">Uncharacterized protein</fullName>
    </submittedName>
</protein>
<gene>
    <name evidence="1" type="ORF">EZS28_004189</name>
</gene>
<organism evidence="1 2">
    <name type="scientific">Streblomastix strix</name>
    <dbReference type="NCBI Taxonomy" id="222440"/>
    <lineage>
        <taxon>Eukaryota</taxon>
        <taxon>Metamonada</taxon>
        <taxon>Preaxostyla</taxon>
        <taxon>Oxymonadida</taxon>
        <taxon>Streblomastigidae</taxon>
        <taxon>Streblomastix</taxon>
    </lineage>
</organism>